<evidence type="ECO:0000313" key="7">
    <source>
        <dbReference type="EMBL" id="XAY03437.1"/>
    </source>
</evidence>
<accession>A0AAU7AP23</accession>
<keyword evidence="4" id="KW-0418">Kinase</keyword>
<keyword evidence="5" id="KW-0067">ATP-binding</keyword>
<evidence type="ECO:0000256" key="4">
    <source>
        <dbReference type="ARBA" id="ARBA00022777"/>
    </source>
</evidence>
<name>A0AAU7AP23_9ACTN</name>
<sequence>MAILLLGEALVDLVCEEPVASIAHAPAFVPHVGGSPANVAITAARLGARVALAGGVGADAWGAWLLERIGAEGVDTSLLATLPGQATAVAFVAVDADGEPDFLIHAGAASAAMAALAERLPAAVGGADALVLTTGTMVDEEERAVTLAARDAALAGGVPVVYDPNLRPGRWANTARAVSVARGCVEDAFLVKCSHSEATALTGEEDPAAAAQALLAGGAQHVVVTLGPAGALLRGPGLRLDVPGVPARTRDATGAGDAVTGVLLGQLAASDFYPPTLAAALPAAVAASAAVTEVWGALA</sequence>
<proteinExistence type="inferred from homology"/>
<dbReference type="InterPro" id="IPR029056">
    <property type="entry name" value="Ribokinase-like"/>
</dbReference>
<reference evidence="7" key="1">
    <citation type="submission" date="2022-12" db="EMBL/GenBank/DDBJ databases">
        <title>Paraconexibacter alkalitolerans sp. nov. and Baekduia alba sp. nov., isolated from soil and emended description of the genera Paraconexibacter (Chun et al., 2020) and Baekduia (An et al., 2020).</title>
        <authorList>
            <person name="Vieira S."/>
            <person name="Huber K.J."/>
            <person name="Geppert A."/>
            <person name="Wolf J."/>
            <person name="Neumann-Schaal M."/>
            <person name="Muesken M."/>
            <person name="Overmann J."/>
        </authorList>
    </citation>
    <scope>NUCLEOTIDE SEQUENCE</scope>
    <source>
        <strain evidence="7">AEG42_29</strain>
    </source>
</reference>
<organism evidence="7">
    <name type="scientific">Paraconexibacter sp. AEG42_29</name>
    <dbReference type="NCBI Taxonomy" id="2997339"/>
    <lineage>
        <taxon>Bacteria</taxon>
        <taxon>Bacillati</taxon>
        <taxon>Actinomycetota</taxon>
        <taxon>Thermoleophilia</taxon>
        <taxon>Solirubrobacterales</taxon>
        <taxon>Paraconexibacteraceae</taxon>
        <taxon>Paraconexibacter</taxon>
    </lineage>
</organism>
<feature type="domain" description="Carbohydrate kinase PfkB" evidence="6">
    <location>
        <begin position="4"/>
        <end position="296"/>
    </location>
</feature>
<evidence type="ECO:0000256" key="2">
    <source>
        <dbReference type="ARBA" id="ARBA00022679"/>
    </source>
</evidence>
<dbReference type="SUPFAM" id="SSF53613">
    <property type="entry name" value="Ribokinase-like"/>
    <property type="match status" value="1"/>
</dbReference>
<dbReference type="GO" id="GO:0005524">
    <property type="term" value="F:ATP binding"/>
    <property type="evidence" value="ECO:0007669"/>
    <property type="project" value="UniProtKB-KW"/>
</dbReference>
<dbReference type="PANTHER" id="PTHR43085:SF1">
    <property type="entry name" value="PSEUDOURIDINE KINASE-RELATED"/>
    <property type="match status" value="1"/>
</dbReference>
<evidence type="ECO:0000256" key="3">
    <source>
        <dbReference type="ARBA" id="ARBA00022741"/>
    </source>
</evidence>
<dbReference type="AlphaFoldDB" id="A0AAU7AP23"/>
<protein>
    <submittedName>
        <fullName evidence="7">Fructokinase</fullName>
        <ecNumber evidence="7">2.7.1.4</ecNumber>
    </submittedName>
</protein>
<keyword evidence="3" id="KW-0547">Nucleotide-binding</keyword>
<dbReference type="RefSeq" id="WP_354699994.1">
    <property type="nucleotide sequence ID" value="NZ_CP114014.1"/>
</dbReference>
<dbReference type="InterPro" id="IPR050306">
    <property type="entry name" value="PfkB_Carbo_kinase"/>
</dbReference>
<gene>
    <name evidence="7" type="primary">scrK</name>
    <name evidence="7" type="ORF">DSM112329_00252</name>
</gene>
<dbReference type="PRINTS" id="PR00990">
    <property type="entry name" value="RIBOKINASE"/>
</dbReference>
<dbReference type="EMBL" id="CP114014">
    <property type="protein sequence ID" value="XAY03437.1"/>
    <property type="molecule type" value="Genomic_DNA"/>
</dbReference>
<comment type="similarity">
    <text evidence="1">Belongs to the carbohydrate kinase PfkB family.</text>
</comment>
<evidence type="ECO:0000256" key="5">
    <source>
        <dbReference type="ARBA" id="ARBA00022840"/>
    </source>
</evidence>
<evidence type="ECO:0000256" key="1">
    <source>
        <dbReference type="ARBA" id="ARBA00010688"/>
    </source>
</evidence>
<dbReference type="KEGG" id="parq:DSM112329_00252"/>
<dbReference type="EC" id="2.7.1.4" evidence="7"/>
<dbReference type="GO" id="GO:0008865">
    <property type="term" value="F:fructokinase activity"/>
    <property type="evidence" value="ECO:0007669"/>
    <property type="project" value="UniProtKB-EC"/>
</dbReference>
<keyword evidence="2 7" id="KW-0808">Transferase</keyword>
<dbReference type="InterPro" id="IPR002139">
    <property type="entry name" value="Ribo/fructo_kinase"/>
</dbReference>
<dbReference type="Pfam" id="PF00294">
    <property type="entry name" value="PfkB"/>
    <property type="match status" value="1"/>
</dbReference>
<dbReference type="InterPro" id="IPR011611">
    <property type="entry name" value="PfkB_dom"/>
</dbReference>
<evidence type="ECO:0000259" key="6">
    <source>
        <dbReference type="Pfam" id="PF00294"/>
    </source>
</evidence>
<dbReference type="PANTHER" id="PTHR43085">
    <property type="entry name" value="HEXOKINASE FAMILY MEMBER"/>
    <property type="match status" value="1"/>
</dbReference>
<dbReference type="Gene3D" id="3.40.1190.20">
    <property type="match status" value="1"/>
</dbReference>